<reference evidence="11 12" key="1">
    <citation type="submission" date="2019-07" db="EMBL/GenBank/DDBJ databases">
        <title>Finished genome of Venturia effusa.</title>
        <authorList>
            <person name="Young C.A."/>
            <person name="Cox M.P."/>
            <person name="Ganley A.R.D."/>
            <person name="David W.J."/>
        </authorList>
    </citation>
    <scope>NUCLEOTIDE SEQUENCE [LARGE SCALE GENOMIC DNA]</scope>
    <source>
        <strain evidence="12">albino</strain>
    </source>
</reference>
<protein>
    <recommendedName>
        <fullName evidence="2">RBR-type E3 ubiquitin transferase</fullName>
        <ecNumber evidence="2">2.3.2.31</ecNumber>
    </recommendedName>
</protein>
<dbReference type="PROSITE" id="PS51873">
    <property type="entry name" value="TRIAD"/>
    <property type="match status" value="1"/>
</dbReference>
<evidence type="ECO:0000256" key="4">
    <source>
        <dbReference type="ARBA" id="ARBA00022723"/>
    </source>
</evidence>
<dbReference type="InterPro" id="IPR044066">
    <property type="entry name" value="TRIAD_supradom"/>
</dbReference>
<dbReference type="EMBL" id="CP042186">
    <property type="protein sequence ID" value="QDS69040.1"/>
    <property type="molecule type" value="Genomic_DNA"/>
</dbReference>
<evidence type="ECO:0000256" key="6">
    <source>
        <dbReference type="ARBA" id="ARBA00022771"/>
    </source>
</evidence>
<evidence type="ECO:0000256" key="3">
    <source>
        <dbReference type="ARBA" id="ARBA00022679"/>
    </source>
</evidence>
<evidence type="ECO:0000256" key="9">
    <source>
        <dbReference type="SAM" id="MobiDB-lite"/>
    </source>
</evidence>
<keyword evidence="5" id="KW-0677">Repeat</keyword>
<keyword evidence="4" id="KW-0479">Metal-binding</keyword>
<dbReference type="InterPro" id="IPR031127">
    <property type="entry name" value="E3_UB_ligase_RBR"/>
</dbReference>
<dbReference type="STRING" id="50376.A0A517L074"/>
<feature type="compositionally biased region" description="Acidic residues" evidence="9">
    <location>
        <begin position="62"/>
        <end position="85"/>
    </location>
</feature>
<feature type="region of interest" description="Disordered" evidence="9">
    <location>
        <begin position="1"/>
        <end position="89"/>
    </location>
</feature>
<dbReference type="AlphaFoldDB" id="A0A517L074"/>
<dbReference type="InterPro" id="IPR002867">
    <property type="entry name" value="IBR_dom"/>
</dbReference>
<evidence type="ECO:0000313" key="12">
    <source>
        <dbReference type="Proteomes" id="UP000316270"/>
    </source>
</evidence>
<feature type="domain" description="RING-type" evidence="10">
    <location>
        <begin position="107"/>
        <end position="315"/>
    </location>
</feature>
<comment type="catalytic activity">
    <reaction evidence="1">
        <text>[E2 ubiquitin-conjugating enzyme]-S-ubiquitinyl-L-cysteine + [acceptor protein]-L-lysine = [E2 ubiquitin-conjugating enzyme]-L-cysteine + [acceptor protein]-N(6)-ubiquitinyl-L-lysine.</text>
        <dbReference type="EC" id="2.3.2.31"/>
    </reaction>
</comment>
<evidence type="ECO:0000256" key="2">
    <source>
        <dbReference type="ARBA" id="ARBA00012251"/>
    </source>
</evidence>
<gene>
    <name evidence="11" type="ORF">FKW77_009727</name>
</gene>
<dbReference type="PANTHER" id="PTHR11685">
    <property type="entry name" value="RBR FAMILY RING FINGER AND IBR DOMAIN-CONTAINING"/>
    <property type="match status" value="1"/>
</dbReference>
<dbReference type="GO" id="GO:0061630">
    <property type="term" value="F:ubiquitin protein ligase activity"/>
    <property type="evidence" value="ECO:0007669"/>
    <property type="project" value="UniProtKB-EC"/>
</dbReference>
<keyword evidence="12" id="KW-1185">Reference proteome</keyword>
<keyword evidence="3" id="KW-0808">Transferase</keyword>
<sequence length="684" mass="75214">MERQGHEIQTGRNTVDDIEIDQAVHDAAQVLVQNTPTADVTAEQGPEEDVSIEEQQVGPSPEEAEPWSDEDADSEAEDGDNDSDDSAQAAEQYDAQVVADMNDLQSGRQQCYICTDEVCYSKVLQLGCSEHWLCHDCIADPFEQAILQESCYPPRCCDRTGPLRIEDFAHLLAIAHPDLAARYDAKLQEYHMDKRFRRYCAADDCKTFLNPESYEQDGKLNLTTADCPTCSRTTCVFCTKLVSKATPHECEPSIIKLNKDYSSEARFKYCPYCDRPGLLDEGCNHVTCECGEEWCFICLRKWDGGYNHDDCGQYNDPVYDEEGYDENGYHRDTGVDRQGYNRDGFNVAGFDREGNKVTDFARLERDRLHAPAFRPAGFLDLDDEFFEETAMILFISEREAGIVHETDDFEQLLAIRFPGFRGGGLTQEDAENWAHNDDGLDAPPVEDGGAWGHNDGRWEAPAVNNGGAEDFIDEAAGDWDHLPVIIEVEGELLGNAFADLDEGATGEDDAVEGETPDGLPAFLHDQGEFDAGFEAGVDQNMEDGPNGGVLHRDGEAAANETFEEQGGWGRGSTEEGIDPDTDVPGNHDLAPEVDSGGPQAPTAAQIQCQHNWDLAQPGNLCKACTLTCEEYAQVCTICSVEACGECAHDFAGNTLLNWPGADVVGQVQGEDQNIEAALEPAGSW</sequence>
<proteinExistence type="predicted"/>
<dbReference type="CDD" id="cd20336">
    <property type="entry name" value="Rcat_RBR"/>
    <property type="match status" value="1"/>
</dbReference>
<evidence type="ECO:0000256" key="8">
    <source>
        <dbReference type="ARBA" id="ARBA00022833"/>
    </source>
</evidence>
<keyword evidence="7" id="KW-0833">Ubl conjugation pathway</keyword>
<accession>A0A517L074</accession>
<evidence type="ECO:0000313" key="11">
    <source>
        <dbReference type="EMBL" id="QDS69040.1"/>
    </source>
</evidence>
<dbReference type="OrthoDB" id="9977870at2759"/>
<evidence type="ECO:0000256" key="7">
    <source>
        <dbReference type="ARBA" id="ARBA00022786"/>
    </source>
</evidence>
<organism evidence="11 12">
    <name type="scientific">Venturia effusa</name>
    <dbReference type="NCBI Taxonomy" id="50376"/>
    <lineage>
        <taxon>Eukaryota</taxon>
        <taxon>Fungi</taxon>
        <taxon>Dikarya</taxon>
        <taxon>Ascomycota</taxon>
        <taxon>Pezizomycotina</taxon>
        <taxon>Dothideomycetes</taxon>
        <taxon>Pleosporomycetidae</taxon>
        <taxon>Venturiales</taxon>
        <taxon>Venturiaceae</taxon>
        <taxon>Venturia</taxon>
    </lineage>
</organism>
<keyword evidence="6" id="KW-0863">Zinc-finger</keyword>
<keyword evidence="8" id="KW-0862">Zinc</keyword>
<dbReference type="Proteomes" id="UP000316270">
    <property type="component" value="Chromosome 2"/>
</dbReference>
<dbReference type="GO" id="GO:0008270">
    <property type="term" value="F:zinc ion binding"/>
    <property type="evidence" value="ECO:0007669"/>
    <property type="project" value="UniProtKB-KW"/>
</dbReference>
<name>A0A517L074_9PEZI</name>
<evidence type="ECO:0000259" key="10">
    <source>
        <dbReference type="PROSITE" id="PS51873"/>
    </source>
</evidence>
<dbReference type="Gene3D" id="1.20.120.1750">
    <property type="match status" value="1"/>
</dbReference>
<evidence type="ECO:0000256" key="1">
    <source>
        <dbReference type="ARBA" id="ARBA00001798"/>
    </source>
</evidence>
<evidence type="ECO:0000256" key="5">
    <source>
        <dbReference type="ARBA" id="ARBA00022737"/>
    </source>
</evidence>
<dbReference type="SUPFAM" id="SSF57850">
    <property type="entry name" value="RING/U-box"/>
    <property type="match status" value="1"/>
</dbReference>
<feature type="region of interest" description="Disordered" evidence="9">
    <location>
        <begin position="559"/>
        <end position="581"/>
    </location>
</feature>
<dbReference type="Pfam" id="PF01485">
    <property type="entry name" value="IBR"/>
    <property type="match status" value="1"/>
</dbReference>
<dbReference type="EC" id="2.3.2.31" evidence="2"/>
<dbReference type="GO" id="GO:0016567">
    <property type="term" value="P:protein ubiquitination"/>
    <property type="evidence" value="ECO:0007669"/>
    <property type="project" value="InterPro"/>
</dbReference>